<reference evidence="2 3" key="1">
    <citation type="submission" date="2014-02" db="EMBL/GenBank/DDBJ databases">
        <title>Genome sequence of Xanthomonas axonopodis DSM 3585 (T).</title>
        <authorList>
            <person name="Midha S."/>
            <person name="Patil P.B."/>
        </authorList>
    </citation>
    <scope>NUCLEOTIDE SEQUENCE [LARGE SCALE GENOMIC DNA]</scope>
    <source>
        <strain evidence="2 3">DSM 3585</strain>
    </source>
</reference>
<dbReference type="RefSeq" id="WP_054319173.1">
    <property type="nucleotide sequence ID" value="NZ_JFAQ01000077.1"/>
</dbReference>
<keyword evidence="1" id="KW-0812">Transmembrane</keyword>
<feature type="transmembrane region" description="Helical" evidence="1">
    <location>
        <begin position="96"/>
        <end position="118"/>
    </location>
</feature>
<evidence type="ECO:0000256" key="1">
    <source>
        <dbReference type="SAM" id="Phobius"/>
    </source>
</evidence>
<dbReference type="EMBL" id="JFAQ01000077">
    <property type="protein sequence ID" value="KPL49314.1"/>
    <property type="molecule type" value="Genomic_DNA"/>
</dbReference>
<dbReference type="OrthoDB" id="5569385at2"/>
<keyword evidence="1" id="KW-0472">Membrane</keyword>
<evidence type="ECO:0000313" key="3">
    <source>
        <dbReference type="Proteomes" id="UP000054035"/>
    </source>
</evidence>
<sequence>MAKLLLNLRNVPDDEADEVRALMRERRVQIYETRPSNWGISAGGIWLSDDADYPRAKAAMDAYQAQRGAIARAQRQEELAAGTAETFGALLRRRPVFVLVTLIGMLVVASLVLLPFLLLRG</sequence>
<name>A0A0P6W4T4_9XANT</name>
<dbReference type="PATRIC" id="fig|53413.25.peg.4186"/>
<comment type="caution">
    <text evidence="2">The sequence shown here is derived from an EMBL/GenBank/DDBJ whole genome shotgun (WGS) entry which is preliminary data.</text>
</comment>
<accession>A0A0P6W4T4</accession>
<proteinExistence type="predicted"/>
<dbReference type="AlphaFoldDB" id="A0A0P6W4T4"/>
<protein>
    <submittedName>
        <fullName evidence="2">Membrane protein</fullName>
    </submittedName>
</protein>
<dbReference type="Pfam" id="PF19661">
    <property type="entry name" value="DUF6164"/>
    <property type="match status" value="1"/>
</dbReference>
<organism evidence="2 3">
    <name type="scientific">Xanthomonas axonopodis</name>
    <dbReference type="NCBI Taxonomy" id="53413"/>
    <lineage>
        <taxon>Bacteria</taxon>
        <taxon>Pseudomonadati</taxon>
        <taxon>Pseudomonadota</taxon>
        <taxon>Gammaproteobacteria</taxon>
        <taxon>Lysobacterales</taxon>
        <taxon>Lysobacteraceae</taxon>
        <taxon>Xanthomonas</taxon>
    </lineage>
</organism>
<keyword evidence="1" id="KW-1133">Transmembrane helix</keyword>
<dbReference type="InterPro" id="IPR046162">
    <property type="entry name" value="DUF6164"/>
</dbReference>
<evidence type="ECO:0000313" key="2">
    <source>
        <dbReference type="EMBL" id="KPL49314.1"/>
    </source>
</evidence>
<dbReference type="Proteomes" id="UP000054035">
    <property type="component" value="Unassembled WGS sequence"/>
</dbReference>
<gene>
    <name evidence="2" type="ORF">XAXN_08300</name>
</gene>